<dbReference type="PROSITE" id="PS51910">
    <property type="entry name" value="GH18_2"/>
    <property type="match status" value="1"/>
</dbReference>
<dbReference type="CDD" id="cd00118">
    <property type="entry name" value="LysM"/>
    <property type="match status" value="1"/>
</dbReference>
<dbReference type="Pfam" id="PF01476">
    <property type="entry name" value="LysM"/>
    <property type="match status" value="1"/>
</dbReference>
<name>A0ABT2M4W3_9FIRM</name>
<keyword evidence="1 5" id="KW-0378">Hydrolase</keyword>
<dbReference type="CDD" id="cd02874">
    <property type="entry name" value="GH18_CFLE_spore_hydrolase"/>
    <property type="match status" value="1"/>
</dbReference>
<dbReference type="InterPro" id="IPR018392">
    <property type="entry name" value="LysM"/>
</dbReference>
<dbReference type="SMART" id="SM00257">
    <property type="entry name" value="LysM"/>
    <property type="match status" value="1"/>
</dbReference>
<sequence>MQIYVVEPLDTVDSIANKFGTPVEEIIFANQLIYPYKLAVGQALLVEFRPNQYRTRRVINGYAYPFISNYVLRVTLPYLSGLYIFSYGFTKEGEVVSPALDDQWMINEAYENDTKPVLTLTPFDENGVFSNNLITALVNNEQAIENLIGNLIYLMNEKGFAGLDIDFEYIYKEDRDAFTSFVAECTRRMNEYGIWVSVALAPKTSSDQKGLLYEGKDYGGLGAAANSVLLMTYEWGYTYSSPMAVAPINKVRQVIEYALSQIPEAKIDMGIPNYGYDWTLPYEKGVTKAKTIGNVEAIQLAINNGATVQYDDVAQTPFFNYTIGNEIHEVWFEDVRSINAKLNLIDEYNLRGAAYWQIMRLFRANWLLVESKFEVK</sequence>
<dbReference type="PANTHER" id="PTHR46066">
    <property type="entry name" value="CHITINASE DOMAIN-CONTAINING PROTEIN 1 FAMILY MEMBER"/>
    <property type="match status" value="1"/>
</dbReference>
<dbReference type="Gene3D" id="3.10.350.10">
    <property type="entry name" value="LysM domain"/>
    <property type="match status" value="1"/>
</dbReference>
<dbReference type="Proteomes" id="UP001431199">
    <property type="component" value="Unassembled WGS sequence"/>
</dbReference>
<evidence type="ECO:0000259" key="3">
    <source>
        <dbReference type="PROSITE" id="PS51782"/>
    </source>
</evidence>
<feature type="domain" description="LysM" evidence="3">
    <location>
        <begin position="2"/>
        <end position="46"/>
    </location>
</feature>
<evidence type="ECO:0000259" key="4">
    <source>
        <dbReference type="PROSITE" id="PS51910"/>
    </source>
</evidence>
<evidence type="ECO:0000256" key="1">
    <source>
        <dbReference type="ARBA" id="ARBA00022801"/>
    </source>
</evidence>
<dbReference type="PROSITE" id="PS51782">
    <property type="entry name" value="LYSM"/>
    <property type="match status" value="1"/>
</dbReference>
<dbReference type="GO" id="GO:0016787">
    <property type="term" value="F:hydrolase activity"/>
    <property type="evidence" value="ECO:0007669"/>
    <property type="project" value="UniProtKB-KW"/>
</dbReference>
<feature type="domain" description="GH18" evidence="4">
    <location>
        <begin position="57"/>
        <end position="376"/>
    </location>
</feature>
<dbReference type="EMBL" id="JAODBU010000012">
    <property type="protein sequence ID" value="MCT7399707.1"/>
    <property type="molecule type" value="Genomic_DNA"/>
</dbReference>
<evidence type="ECO:0000256" key="2">
    <source>
        <dbReference type="ARBA" id="ARBA00023295"/>
    </source>
</evidence>
<keyword evidence="6" id="KW-1185">Reference proteome</keyword>
<dbReference type="Gene3D" id="3.10.50.10">
    <property type="match status" value="1"/>
</dbReference>
<dbReference type="InterPro" id="IPR041704">
    <property type="entry name" value="CFLE_GH18"/>
</dbReference>
<dbReference type="InterPro" id="IPR011583">
    <property type="entry name" value="Chitinase_II/V-like_cat"/>
</dbReference>
<evidence type="ECO:0000313" key="5">
    <source>
        <dbReference type="EMBL" id="MCT7399707.1"/>
    </source>
</evidence>
<dbReference type="SUPFAM" id="SSF54106">
    <property type="entry name" value="LysM domain"/>
    <property type="match status" value="1"/>
</dbReference>
<proteinExistence type="predicted"/>
<comment type="caution">
    <text evidence="5">The sequence shown here is derived from an EMBL/GenBank/DDBJ whole genome shotgun (WGS) entry which is preliminary data.</text>
</comment>
<dbReference type="SUPFAM" id="SSF51445">
    <property type="entry name" value="(Trans)glycosidases"/>
    <property type="match status" value="1"/>
</dbReference>
<evidence type="ECO:0000313" key="6">
    <source>
        <dbReference type="Proteomes" id="UP001431199"/>
    </source>
</evidence>
<dbReference type="RefSeq" id="WP_260979014.1">
    <property type="nucleotide sequence ID" value="NZ_JAODBU010000012.1"/>
</dbReference>
<accession>A0ABT2M4W3</accession>
<dbReference type="InterPro" id="IPR036779">
    <property type="entry name" value="LysM_dom_sf"/>
</dbReference>
<dbReference type="InterPro" id="IPR001223">
    <property type="entry name" value="Glyco_hydro18_cat"/>
</dbReference>
<dbReference type="Gene3D" id="3.20.20.80">
    <property type="entry name" value="Glycosidases"/>
    <property type="match status" value="1"/>
</dbReference>
<dbReference type="InterPro" id="IPR029070">
    <property type="entry name" value="Chitinase_insertion_sf"/>
</dbReference>
<dbReference type="SMART" id="SM00636">
    <property type="entry name" value="Glyco_18"/>
    <property type="match status" value="1"/>
</dbReference>
<organism evidence="5 6">
    <name type="scientific">Eubacterium album</name>
    <dbReference type="NCBI Taxonomy" id="2978477"/>
    <lineage>
        <taxon>Bacteria</taxon>
        <taxon>Bacillati</taxon>
        <taxon>Bacillota</taxon>
        <taxon>Clostridia</taxon>
        <taxon>Eubacteriales</taxon>
        <taxon>Eubacteriaceae</taxon>
        <taxon>Eubacterium</taxon>
    </lineage>
</organism>
<protein>
    <submittedName>
        <fullName evidence="5">Glycosyl hydrolase family 18 protein</fullName>
    </submittedName>
</protein>
<dbReference type="InterPro" id="IPR017853">
    <property type="entry name" value="GH"/>
</dbReference>
<dbReference type="Pfam" id="PF00704">
    <property type="entry name" value="Glyco_hydro_18"/>
    <property type="match status" value="1"/>
</dbReference>
<gene>
    <name evidence="5" type="ORF">N5B56_11550</name>
</gene>
<keyword evidence="2" id="KW-0326">Glycosidase</keyword>
<reference evidence="5" key="1">
    <citation type="submission" date="2022-09" db="EMBL/GenBank/DDBJ databases">
        <title>Eubacterium sp. LFL-14 isolated from human feces.</title>
        <authorList>
            <person name="Liu F."/>
        </authorList>
    </citation>
    <scope>NUCLEOTIDE SEQUENCE</scope>
    <source>
        <strain evidence="5">LFL-14</strain>
    </source>
</reference>
<dbReference type="PANTHER" id="PTHR46066:SF2">
    <property type="entry name" value="CHITINASE DOMAIN-CONTAINING PROTEIN 1"/>
    <property type="match status" value="1"/>
</dbReference>